<comment type="caution">
    <text evidence="3">The sequence shown here is derived from an EMBL/GenBank/DDBJ whole genome shotgun (WGS) entry which is preliminary data.</text>
</comment>
<feature type="region of interest" description="Disordered" evidence="1">
    <location>
        <begin position="510"/>
        <end position="532"/>
    </location>
</feature>
<feature type="compositionally biased region" description="Low complexity" evidence="1">
    <location>
        <begin position="518"/>
        <end position="532"/>
    </location>
</feature>
<dbReference type="Proteomes" id="UP000494106">
    <property type="component" value="Unassembled WGS sequence"/>
</dbReference>
<feature type="compositionally biased region" description="Polar residues" evidence="1">
    <location>
        <begin position="73"/>
        <end position="85"/>
    </location>
</feature>
<sequence>MLPILRTIRLLVAIQIITTIRGEDGFGEQNVHLQHFASNNENTNGLSFNTNLFEKDPNAQSVSVNNVQYQQNDYTNGNNDFNQRSPYARSKKVYRIKNPFQTQKEDSERQQENTSSQDSGTGASNQYASVQYSLPPEEFLKQLRAESQYYQQSQVSTPASNLAYTATPAPQQQYQYSTIQYSTVSQPTYENSNQQGNNQIPLEPKSSYGSTYDSSPSLYQYSTTSTFLDNTQSTPSPGFSHLSTPLNNGQYSSQSSTYVSSASPVYVSSPSNQQSFISSPLSMIQTGSPDYGNRVTSTISNNHVNYENNDYSAGRYPINIQQQYQNDYSTTTTPNPSSYSEHIRDMWQNNVNSGNNGASVHLQNNMYNQYQKNRFQSKQEDMRADTYAENTNTHRIGSMTSANNMFVNYVQPDNQALNNLKLRTRNTDHEISQTDLYSNGDFGWKLTGKKPLTDTHSSSNYYRYSPSNTETSDNTAISQMNFHMGTGKPYSQISKSTSDTIDQEFAQAAANAHERFKQQQQLQQQQQQQQQQYSNINTFGMSNHGGGDPNLQGISYYRNDDKNNKFTDLNSNYYSQGYSQNDVVTASPFYLSVPRDNIDNKAKEPFDHDKALKNIVPIGVSNVVSSAESKPGTSSENNNRLFSLNYAKDQPDQNIRQYIRPVTDSLYKDQNAVYGFNVKTKSDDYSPADNFKNAEQGGYGKQSQSQEPSYNQGYSSSTQGLSYLTQLSNNYQDNLQSSSTQQFGLHRNHNQLPTDIASILKLNDIPHKLTQGLSSDALKFHNINFEHGGIPSPLPMRINQNIGSHQLDVTTNLLNKLLLNKQPTININQPGIDSQASGSMSTINGFKVVNPYNVDLKLVSELLKGKPAADDTHMLSVRDQYTNPSPLNLDYNSQLQLLLKNDNNRNLVNDGLSALGSSFIDTYSNSRYPYQKYSRSQEEEESIVPIAAASNTHPIGAVMEPEDSASEREVNTAGDYAAQSDVFQDNFEEIRPKTRFIPGSRIVGERNRHPNILISGRHSYQKTHFKSDVSEPHPLLKPPSPHHSPRGSHMILENKHNRRRRVHKPKLLRVIKTEPLFEAGALPENLDNSVPILLRPPAPVAKAKSDFVDSDQTL</sequence>
<feature type="compositionally biased region" description="Polar residues" evidence="1">
    <location>
        <begin position="112"/>
        <end position="124"/>
    </location>
</feature>
<feature type="region of interest" description="Disordered" evidence="1">
    <location>
        <begin position="228"/>
        <end position="248"/>
    </location>
</feature>
<gene>
    <name evidence="3" type="ORF">APLA_LOCUS9941</name>
</gene>
<proteinExistence type="predicted"/>
<feature type="region of interest" description="Disordered" evidence="1">
    <location>
        <begin position="188"/>
        <end position="214"/>
    </location>
</feature>
<dbReference type="OrthoDB" id="6930947at2759"/>
<evidence type="ECO:0000256" key="1">
    <source>
        <dbReference type="SAM" id="MobiDB-lite"/>
    </source>
</evidence>
<dbReference type="AlphaFoldDB" id="A0A8S1AAS0"/>
<reference evidence="3 4" key="1">
    <citation type="submission" date="2020-04" db="EMBL/GenBank/DDBJ databases">
        <authorList>
            <person name="Wallbank WR R."/>
            <person name="Pardo Diaz C."/>
            <person name="Kozak K."/>
            <person name="Martin S."/>
            <person name="Jiggins C."/>
            <person name="Moest M."/>
            <person name="Warren A I."/>
            <person name="Byers J.R.P. K."/>
            <person name="Montejo-Kovacevich G."/>
            <person name="Yen C E."/>
        </authorList>
    </citation>
    <scope>NUCLEOTIDE SEQUENCE [LARGE SCALE GENOMIC DNA]</scope>
</reference>
<evidence type="ECO:0000313" key="4">
    <source>
        <dbReference type="Proteomes" id="UP000494106"/>
    </source>
</evidence>
<feature type="region of interest" description="Disordered" evidence="1">
    <location>
        <begin position="71"/>
        <end position="124"/>
    </location>
</feature>
<feature type="chain" id="PRO_5035817346" evidence="2">
    <location>
        <begin position="23"/>
        <end position="1114"/>
    </location>
</feature>
<evidence type="ECO:0000256" key="2">
    <source>
        <dbReference type="SAM" id="SignalP"/>
    </source>
</evidence>
<feature type="signal peptide" evidence="2">
    <location>
        <begin position="1"/>
        <end position="22"/>
    </location>
</feature>
<feature type="compositionally biased region" description="Polar residues" evidence="1">
    <location>
        <begin position="188"/>
        <end position="200"/>
    </location>
</feature>
<keyword evidence="4" id="KW-1185">Reference proteome</keyword>
<feature type="compositionally biased region" description="Polar residues" evidence="1">
    <location>
        <begin position="701"/>
        <end position="717"/>
    </location>
</feature>
<accession>A0A8S1AAS0</accession>
<keyword evidence="2" id="KW-0732">Signal</keyword>
<evidence type="ECO:0000313" key="3">
    <source>
        <dbReference type="EMBL" id="CAB3244446.1"/>
    </source>
</evidence>
<name>A0A8S1AAS0_ARCPL</name>
<protein>
    <submittedName>
        <fullName evidence="3">Uncharacterized protein</fullName>
    </submittedName>
</protein>
<organism evidence="3 4">
    <name type="scientific">Arctia plantaginis</name>
    <name type="common">Wood tiger moth</name>
    <name type="synonym">Phalaena plantaginis</name>
    <dbReference type="NCBI Taxonomy" id="874455"/>
    <lineage>
        <taxon>Eukaryota</taxon>
        <taxon>Metazoa</taxon>
        <taxon>Ecdysozoa</taxon>
        <taxon>Arthropoda</taxon>
        <taxon>Hexapoda</taxon>
        <taxon>Insecta</taxon>
        <taxon>Pterygota</taxon>
        <taxon>Neoptera</taxon>
        <taxon>Endopterygota</taxon>
        <taxon>Lepidoptera</taxon>
        <taxon>Glossata</taxon>
        <taxon>Ditrysia</taxon>
        <taxon>Noctuoidea</taxon>
        <taxon>Erebidae</taxon>
        <taxon>Arctiinae</taxon>
        <taxon>Arctia</taxon>
    </lineage>
</organism>
<feature type="region of interest" description="Disordered" evidence="1">
    <location>
        <begin position="1027"/>
        <end position="1061"/>
    </location>
</feature>
<dbReference type="EMBL" id="CADEBC010000521">
    <property type="protein sequence ID" value="CAB3244446.1"/>
    <property type="molecule type" value="Genomic_DNA"/>
</dbReference>
<feature type="region of interest" description="Disordered" evidence="1">
    <location>
        <begin position="684"/>
        <end position="717"/>
    </location>
</feature>